<accession>A0A1J0GVV0</accession>
<proteinExistence type="predicted"/>
<evidence type="ECO:0008006" key="3">
    <source>
        <dbReference type="Google" id="ProtNLM"/>
    </source>
</evidence>
<dbReference type="InterPro" id="IPR036882">
    <property type="entry name" value="Alba-like_dom_sf"/>
</dbReference>
<keyword evidence="2" id="KW-1185">Reference proteome</keyword>
<dbReference type="EMBL" id="KX925554">
    <property type="protein sequence ID" value="APC46313.1"/>
    <property type="molecule type" value="Genomic_DNA"/>
</dbReference>
<name>A0A1J0GVV0_9CAUD</name>
<protein>
    <recommendedName>
        <fullName evidence="3">Stage V sporulation protein S</fullName>
    </recommendedName>
</protein>
<organism evidence="1 2">
    <name type="scientific">Streptomyces phage BRock</name>
    <dbReference type="NCBI Taxonomy" id="1913591"/>
    <lineage>
        <taxon>Viruses</taxon>
        <taxon>Duplodnaviria</taxon>
        <taxon>Heunggongvirae</taxon>
        <taxon>Uroviricota</taxon>
        <taxon>Caudoviricetes</taxon>
        <taxon>Borockvirus</taxon>
        <taxon>Borockvirus brock</taxon>
    </lineage>
</organism>
<dbReference type="Gene3D" id="3.30.110.20">
    <property type="entry name" value="Alba-like domain"/>
    <property type="match status" value="1"/>
</dbReference>
<dbReference type="RefSeq" id="YP_009831776.1">
    <property type="nucleotide sequence ID" value="NC_048650.1"/>
</dbReference>
<dbReference type="GO" id="GO:0003676">
    <property type="term" value="F:nucleic acid binding"/>
    <property type="evidence" value="ECO:0007669"/>
    <property type="project" value="InterPro"/>
</dbReference>
<evidence type="ECO:0000313" key="1">
    <source>
        <dbReference type="EMBL" id="APC46313.1"/>
    </source>
</evidence>
<dbReference type="Proteomes" id="UP000224898">
    <property type="component" value="Segment"/>
</dbReference>
<reference evidence="1 2" key="1">
    <citation type="submission" date="2016-09" db="EMBL/GenBank/DDBJ databases">
        <title>Complete Genome Sequence of Streptomyces 5a phage BRock.</title>
        <authorList>
            <person name="Crossman A."/>
            <person name="Baron S."/>
            <person name="Jamdagni P."/>
            <person name="Khatri P."/>
            <person name="Sharma D."/>
            <person name="Pandey M."/>
            <person name="Goyal S."/>
            <person name="Kumar S."/>
            <person name="Phogat A."/>
            <person name="Chawla G."/>
            <person name="Pasricha M."/>
            <person name="Gupta K."/>
            <person name="Bazzad D."/>
            <person name="Aggarwal V."/>
            <person name="Poughat A."/>
            <person name="Singh K."/>
            <person name="Rana P."/>
            <person name="Gautam R."/>
            <person name="Sharma V."/>
            <person name="Tyagi D."/>
            <person name="Shahi A."/>
            <person name="Jangra N."/>
            <person name="Malik M."/>
            <person name="Sidhu P.K."/>
            <person name="Malik S."/>
            <person name="Ghalyan Y."/>
            <person name="Sharma S.S."/>
            <person name="Malik A."/>
            <person name="Chuttani R."/>
            <person name="Bamal N."/>
            <person name="Bhadula D."/>
            <person name="Batra A."/>
            <person name="Temple L."/>
            <person name="Nehra K."/>
        </authorList>
    </citation>
    <scope>NUCLEOTIDE SEQUENCE [LARGE SCALE GENOMIC DNA]</scope>
</reference>
<dbReference type="PANTHER" id="PTHR35331:SF1">
    <property type="entry name" value="STAGE V SPORULATION PROTEIN S"/>
    <property type="match status" value="1"/>
</dbReference>
<sequence length="93" mass="9719">MEELHEGDTLLKVKSSSSAPNLASAIANNVYDGKNVVLRAIGAGAVNQAMKAIAIAQSYVGPRGKILSCRPGFTTVKMDDGDISAMTLRILVS</sequence>
<dbReference type="PANTHER" id="PTHR35331">
    <property type="entry name" value="STAGE V SPORULATION PROTEIN S"/>
    <property type="match status" value="1"/>
</dbReference>
<evidence type="ECO:0000313" key="2">
    <source>
        <dbReference type="Proteomes" id="UP000224898"/>
    </source>
</evidence>
<dbReference type="KEGG" id="vg:55601465"/>
<dbReference type="InterPro" id="IPR007347">
    <property type="entry name" value="SpoVS"/>
</dbReference>
<dbReference type="Pfam" id="PF04232">
    <property type="entry name" value="SpoVS"/>
    <property type="match status" value="1"/>
</dbReference>
<dbReference type="GeneID" id="55601465"/>